<evidence type="ECO:0000313" key="3">
    <source>
        <dbReference type="Proteomes" id="UP000186922"/>
    </source>
</evidence>
<evidence type="ECO:0000256" key="1">
    <source>
        <dbReference type="SAM" id="MobiDB-lite"/>
    </source>
</evidence>
<feature type="compositionally biased region" description="Polar residues" evidence="1">
    <location>
        <begin position="331"/>
        <end position="364"/>
    </location>
</feature>
<feature type="compositionally biased region" description="Polar residues" evidence="1">
    <location>
        <begin position="191"/>
        <end position="206"/>
    </location>
</feature>
<name>A0A1D1W6Q5_RAMVA</name>
<proteinExistence type="predicted"/>
<evidence type="ECO:0000313" key="2">
    <source>
        <dbReference type="EMBL" id="GAV09071.1"/>
    </source>
</evidence>
<organism evidence="2 3">
    <name type="scientific">Ramazzottius varieornatus</name>
    <name type="common">Water bear</name>
    <name type="synonym">Tardigrade</name>
    <dbReference type="NCBI Taxonomy" id="947166"/>
    <lineage>
        <taxon>Eukaryota</taxon>
        <taxon>Metazoa</taxon>
        <taxon>Ecdysozoa</taxon>
        <taxon>Tardigrada</taxon>
        <taxon>Eutardigrada</taxon>
        <taxon>Parachela</taxon>
        <taxon>Hypsibioidea</taxon>
        <taxon>Ramazzottiidae</taxon>
        <taxon>Ramazzottius</taxon>
    </lineage>
</organism>
<dbReference type="AlphaFoldDB" id="A0A1D1W6Q5"/>
<accession>A0A1D1W6Q5</accession>
<protein>
    <submittedName>
        <fullName evidence="2">Uncharacterized protein</fullName>
    </submittedName>
</protein>
<feature type="compositionally biased region" description="Polar residues" evidence="1">
    <location>
        <begin position="454"/>
        <end position="473"/>
    </location>
</feature>
<keyword evidence="3" id="KW-1185">Reference proteome</keyword>
<comment type="caution">
    <text evidence="2">The sequence shown here is derived from an EMBL/GenBank/DDBJ whole genome shotgun (WGS) entry which is preliminary data.</text>
</comment>
<feature type="region of interest" description="Disordered" evidence="1">
    <location>
        <begin position="146"/>
        <end position="515"/>
    </location>
</feature>
<gene>
    <name evidence="2" type="primary">RvY_18669-1</name>
    <name evidence="2" type="synonym">RvY_18669.1</name>
    <name evidence="2" type="ORF">RvY_18669</name>
</gene>
<reference evidence="2 3" key="1">
    <citation type="journal article" date="2016" name="Nat. Commun.">
        <title>Extremotolerant tardigrade genome and improved radiotolerance of human cultured cells by tardigrade-unique protein.</title>
        <authorList>
            <person name="Hashimoto T."/>
            <person name="Horikawa D.D."/>
            <person name="Saito Y."/>
            <person name="Kuwahara H."/>
            <person name="Kozuka-Hata H."/>
            <person name="Shin-I T."/>
            <person name="Minakuchi Y."/>
            <person name="Ohishi K."/>
            <person name="Motoyama A."/>
            <person name="Aizu T."/>
            <person name="Enomoto A."/>
            <person name="Kondo K."/>
            <person name="Tanaka S."/>
            <person name="Hara Y."/>
            <person name="Koshikawa S."/>
            <person name="Sagara H."/>
            <person name="Miura T."/>
            <person name="Yokobori S."/>
            <person name="Miyagawa K."/>
            <person name="Suzuki Y."/>
            <person name="Kubo T."/>
            <person name="Oyama M."/>
            <person name="Kohara Y."/>
            <person name="Fujiyama A."/>
            <person name="Arakawa K."/>
            <person name="Katayama T."/>
            <person name="Toyoda A."/>
            <person name="Kunieda T."/>
        </authorList>
    </citation>
    <scope>NUCLEOTIDE SEQUENCE [LARGE SCALE GENOMIC DNA]</scope>
    <source>
        <strain evidence="2 3">YOKOZUNA-1</strain>
    </source>
</reference>
<dbReference type="EMBL" id="BDGG01000020">
    <property type="protein sequence ID" value="GAV09071.1"/>
    <property type="molecule type" value="Genomic_DNA"/>
</dbReference>
<feature type="compositionally biased region" description="Polar residues" evidence="1">
    <location>
        <begin position="305"/>
        <end position="323"/>
    </location>
</feature>
<feature type="compositionally biased region" description="Polar residues" evidence="1">
    <location>
        <begin position="259"/>
        <end position="276"/>
    </location>
</feature>
<feature type="compositionally biased region" description="Polar residues" evidence="1">
    <location>
        <begin position="378"/>
        <end position="400"/>
    </location>
</feature>
<feature type="compositionally biased region" description="Polar residues" evidence="1">
    <location>
        <begin position="421"/>
        <end position="431"/>
    </location>
</feature>
<dbReference type="Proteomes" id="UP000186922">
    <property type="component" value="Unassembled WGS sequence"/>
</dbReference>
<feature type="compositionally biased region" description="Low complexity" evidence="1">
    <location>
        <begin position="365"/>
        <end position="377"/>
    </location>
</feature>
<feature type="compositionally biased region" description="Polar residues" evidence="1">
    <location>
        <begin position="95"/>
        <end position="107"/>
    </location>
</feature>
<feature type="region of interest" description="Disordered" evidence="1">
    <location>
        <begin position="48"/>
        <end position="123"/>
    </location>
</feature>
<sequence>MEQSSDTDSCSDVFDRLREAESEILELSRNFAERQHFGPSYPLISQTIMRQSSWPTTTPEPPPASVQPVHKEEHLSAPEPTPSALPAPVRRTVNVKPSASSSGTLTAHTDKLIPSLTEASKRASKIVKVYPSKSADWVEKPLEAALRQKEEVEQAKATPHGPHSMRNKPSPPKSGMKLITGSPPIIVLDKPSSSLHNNSGANSPRSGNKLLHSVHEDARRPFYGENRDSQPLRREGPPGDPYRKSVFYPKDDFKAKNWDGQSTSTADTKTDQQQYCYNEEPENPGRFPSRRFRKGKAAQALNEMPPNNQTSTLNNSRGSNQQNNDKRFVDNKSNNSTSQRPFSGNLNNANFPNLDGSSLGTRRNSQSSISESFASSSRPDTACSQQTASSRCSASVSQHSFVGGRPNSGPRGHHPKVGPSYQPNNYPSSQYRPPAAPRATGPHGIYSKPWSHQYGESTSTGSRVFSQSKNASFNKAVGPEPTGKFNSGKSSMPPRFNNPHHGGAYQSPSSPNGYYEPPMTSTHSFYDTPNMPPVQIEATQNGMKMTKDGIVEGGDVNVKRHCRTGSTTSQSGKPCTCHHNKGAAVTSPPVTGPASAPPWNAMMGNFYQPPTMHGTPSHPMYVYGNPQPDFLQDLTTPEGKIRRARLLDKRLNDMLRAQFGFRREVMGQTAWMTPAGAMQNNFGLVVGQEF</sequence>
<feature type="compositionally biased region" description="Basic and acidic residues" evidence="1">
    <location>
        <begin position="213"/>
        <end position="257"/>
    </location>
</feature>